<feature type="chain" id="PRO_5045740318" evidence="2">
    <location>
        <begin position="20"/>
        <end position="397"/>
    </location>
</feature>
<name>A0ABY6Z6C6_9BACL</name>
<dbReference type="SUPFAM" id="SSF82171">
    <property type="entry name" value="DPP6 N-terminal domain-like"/>
    <property type="match status" value="1"/>
</dbReference>
<dbReference type="InterPro" id="IPR001680">
    <property type="entry name" value="WD40_rpt"/>
</dbReference>
<evidence type="ECO:0000313" key="3">
    <source>
        <dbReference type="EMBL" id="WAH37580.1"/>
    </source>
</evidence>
<protein>
    <submittedName>
        <fullName evidence="3">WD40 repeat domain-containing protein</fullName>
    </submittedName>
</protein>
<dbReference type="EMBL" id="CP104064">
    <property type="protein sequence ID" value="WAH37580.1"/>
    <property type="molecule type" value="Genomic_DNA"/>
</dbReference>
<accession>A0ABY6Z6C6</accession>
<dbReference type="InterPro" id="IPR015943">
    <property type="entry name" value="WD40/YVTN_repeat-like_dom_sf"/>
</dbReference>
<reference evidence="3" key="1">
    <citation type="submission" date="2022-08" db="EMBL/GenBank/DDBJ databases">
        <title>Alicyclobacillus dauci DSM2870, complete genome.</title>
        <authorList>
            <person name="Wang Q."/>
            <person name="Cai R."/>
            <person name="Wang Z."/>
        </authorList>
    </citation>
    <scope>NUCLEOTIDE SEQUENCE</scope>
    <source>
        <strain evidence="3">DSM 28700</strain>
    </source>
</reference>
<dbReference type="PROSITE" id="PS51257">
    <property type="entry name" value="PROKAR_LIPOPROTEIN"/>
    <property type="match status" value="1"/>
</dbReference>
<dbReference type="Pfam" id="PF00400">
    <property type="entry name" value="WD40"/>
    <property type="match status" value="1"/>
</dbReference>
<feature type="repeat" description="WD" evidence="1">
    <location>
        <begin position="248"/>
        <end position="283"/>
    </location>
</feature>
<evidence type="ECO:0000313" key="4">
    <source>
        <dbReference type="Proteomes" id="UP001164803"/>
    </source>
</evidence>
<dbReference type="Gene3D" id="2.130.10.10">
    <property type="entry name" value="YVTN repeat-like/Quinoprotein amine dehydrogenase"/>
    <property type="match status" value="2"/>
</dbReference>
<gene>
    <name evidence="3" type="ORF">NZD86_03355</name>
</gene>
<proteinExistence type="predicted"/>
<dbReference type="Proteomes" id="UP001164803">
    <property type="component" value="Chromosome"/>
</dbReference>
<sequence length="397" mass="42122">MFTHRLRLGVAMASGLAMIALVSGCQSSHKEQVPQAPATVPKGTLTAVTSDAAFVYLDGKWEVLAGGGPNDQPSDPLKTIDFSPKGTLTATTVGSNDDALTGNSVGLWLYDKGWQQVTPNGDKTVAVYGWSPSNVLYAIPDDGQTKGIWYQSNGKWQVVNGSASFGFINSIQWSPTGIMTIVAEASDGSSSVWQYVNGKWDRLDYSSVPFAADGLQVEWSPSGVLTLATSAHGVWQYVGGSWSQPGGVNSPIGNVTQLAWSPQGELLISGDSKKALGLWQLQNTGWSRVGGADAPFAKDGIRQFGWSPTGTLTVSDSTNGKIYQMESGKWTAVWNNTPSDSHSVIPITFGWSPSGLLTCNGGFLGGIWQYQSGTWNEVGGDNSPLKNQAAAPFAWSK</sequence>
<organism evidence="3 4">
    <name type="scientific">Alicyclobacillus dauci</name>
    <dbReference type="NCBI Taxonomy" id="1475485"/>
    <lineage>
        <taxon>Bacteria</taxon>
        <taxon>Bacillati</taxon>
        <taxon>Bacillota</taxon>
        <taxon>Bacilli</taxon>
        <taxon>Bacillales</taxon>
        <taxon>Alicyclobacillaceae</taxon>
        <taxon>Alicyclobacillus</taxon>
    </lineage>
</organism>
<dbReference type="RefSeq" id="WP_268045082.1">
    <property type="nucleotide sequence ID" value="NZ_CP104064.1"/>
</dbReference>
<keyword evidence="2" id="KW-0732">Signal</keyword>
<evidence type="ECO:0000256" key="1">
    <source>
        <dbReference type="PROSITE-ProRule" id="PRU00221"/>
    </source>
</evidence>
<dbReference type="PROSITE" id="PS50082">
    <property type="entry name" value="WD_REPEATS_2"/>
    <property type="match status" value="1"/>
</dbReference>
<keyword evidence="1" id="KW-0853">WD repeat</keyword>
<evidence type="ECO:0000256" key="2">
    <source>
        <dbReference type="SAM" id="SignalP"/>
    </source>
</evidence>
<feature type="signal peptide" evidence="2">
    <location>
        <begin position="1"/>
        <end position="19"/>
    </location>
</feature>
<keyword evidence="4" id="KW-1185">Reference proteome</keyword>